<dbReference type="PANTHER" id="PTHR28163">
    <property type="entry name" value="PROTEIN PET117 HOMOLOG, MITOCHONDRIAL"/>
    <property type="match status" value="1"/>
</dbReference>
<name>A0A9P3GAY8_9APHY</name>
<dbReference type="GO" id="GO:0033617">
    <property type="term" value="P:mitochondrial respiratory chain complex IV assembly"/>
    <property type="evidence" value="ECO:0007669"/>
    <property type="project" value="TreeGrafter"/>
</dbReference>
<gene>
    <name evidence="5" type="ORF">PsYK624_074290</name>
</gene>
<accession>A0A9P3GAY8</accession>
<evidence type="ECO:0000256" key="4">
    <source>
        <dbReference type="ARBA" id="ARBA00023128"/>
    </source>
</evidence>
<dbReference type="OrthoDB" id="76305at2759"/>
<keyword evidence="6" id="KW-1185">Reference proteome</keyword>
<evidence type="ECO:0000256" key="2">
    <source>
        <dbReference type="ARBA" id="ARBA00008197"/>
    </source>
</evidence>
<dbReference type="Pfam" id="PF15786">
    <property type="entry name" value="PET117"/>
    <property type="match status" value="1"/>
</dbReference>
<evidence type="ECO:0000256" key="1">
    <source>
        <dbReference type="ARBA" id="ARBA00004173"/>
    </source>
</evidence>
<comment type="similarity">
    <text evidence="2">Belongs to the PET117 family.</text>
</comment>
<dbReference type="Proteomes" id="UP000703269">
    <property type="component" value="Unassembled WGS sequence"/>
</dbReference>
<comment type="subcellular location">
    <subcellularLocation>
        <location evidence="1">Mitochondrion</location>
    </subcellularLocation>
</comment>
<reference evidence="5 6" key="1">
    <citation type="submission" date="2021-08" db="EMBL/GenBank/DDBJ databases">
        <title>Draft Genome Sequence of Phanerochaete sordida strain YK-624.</title>
        <authorList>
            <person name="Mori T."/>
            <person name="Dohra H."/>
            <person name="Suzuki T."/>
            <person name="Kawagishi H."/>
            <person name="Hirai H."/>
        </authorList>
    </citation>
    <scope>NUCLEOTIDE SEQUENCE [LARGE SCALE GENOMIC DNA]</scope>
    <source>
        <strain evidence="5 6">YK-624</strain>
    </source>
</reference>
<dbReference type="AlphaFoldDB" id="A0A9P3GAY8"/>
<dbReference type="EMBL" id="BPQB01000020">
    <property type="protein sequence ID" value="GJE91280.1"/>
    <property type="molecule type" value="Genomic_DNA"/>
</dbReference>
<dbReference type="GO" id="GO:0005739">
    <property type="term" value="C:mitochondrion"/>
    <property type="evidence" value="ECO:0007669"/>
    <property type="project" value="UniProtKB-SubCell"/>
</dbReference>
<comment type="caution">
    <text evidence="5">The sequence shown here is derived from an EMBL/GenBank/DDBJ whole genome shotgun (WGS) entry which is preliminary data.</text>
</comment>
<dbReference type="PANTHER" id="PTHR28163:SF1">
    <property type="entry name" value="PROTEIN PET117 HOMOLOG, MITOCHONDRIAL"/>
    <property type="match status" value="1"/>
</dbReference>
<evidence type="ECO:0000256" key="3">
    <source>
        <dbReference type="ARBA" id="ARBA00022946"/>
    </source>
</evidence>
<proteinExistence type="inferred from homology"/>
<organism evidence="5 6">
    <name type="scientific">Phanerochaete sordida</name>
    <dbReference type="NCBI Taxonomy" id="48140"/>
    <lineage>
        <taxon>Eukaryota</taxon>
        <taxon>Fungi</taxon>
        <taxon>Dikarya</taxon>
        <taxon>Basidiomycota</taxon>
        <taxon>Agaricomycotina</taxon>
        <taxon>Agaricomycetes</taxon>
        <taxon>Polyporales</taxon>
        <taxon>Phanerochaetaceae</taxon>
        <taxon>Phanerochaete</taxon>
    </lineage>
</organism>
<sequence>MSRAAKATLVGSLLFSVGIIYTVHFMQRRESETMFQGVLRDDERRKEKMRQRQADFEESQRKRALYEQVQHVQGTDALSTHGS</sequence>
<protein>
    <submittedName>
        <fullName evidence="5">PET117 domain-containing protein</fullName>
    </submittedName>
</protein>
<evidence type="ECO:0000313" key="5">
    <source>
        <dbReference type="EMBL" id="GJE91280.1"/>
    </source>
</evidence>
<keyword evidence="4" id="KW-0496">Mitochondrion</keyword>
<keyword evidence="3" id="KW-0809">Transit peptide</keyword>
<evidence type="ECO:0000313" key="6">
    <source>
        <dbReference type="Proteomes" id="UP000703269"/>
    </source>
</evidence>
<dbReference type="InterPro" id="IPR031568">
    <property type="entry name" value="Pet117"/>
</dbReference>